<evidence type="ECO:0000256" key="1">
    <source>
        <dbReference type="SAM" id="SignalP"/>
    </source>
</evidence>
<sequence>MSFWARGFLILILQLQFQITRLVVLDPRVLDTPRQWCRPAAAAPSLVAQTLQARSWISEGDSQAKGSNFIFQFL</sequence>
<keyword evidence="3" id="KW-1185">Reference proteome</keyword>
<proteinExistence type="predicted"/>
<name>A0AAV5MB61_9ROSI</name>
<evidence type="ECO:0000313" key="3">
    <source>
        <dbReference type="Proteomes" id="UP001054252"/>
    </source>
</evidence>
<reference evidence="2 3" key="1">
    <citation type="journal article" date="2021" name="Commun. Biol.">
        <title>The genome of Shorea leprosula (Dipterocarpaceae) highlights the ecological relevance of drought in aseasonal tropical rainforests.</title>
        <authorList>
            <person name="Ng K.K.S."/>
            <person name="Kobayashi M.J."/>
            <person name="Fawcett J.A."/>
            <person name="Hatakeyama M."/>
            <person name="Paape T."/>
            <person name="Ng C.H."/>
            <person name="Ang C.C."/>
            <person name="Tnah L.H."/>
            <person name="Lee C.T."/>
            <person name="Nishiyama T."/>
            <person name="Sese J."/>
            <person name="O'Brien M.J."/>
            <person name="Copetti D."/>
            <person name="Mohd Noor M.I."/>
            <person name="Ong R.C."/>
            <person name="Putra M."/>
            <person name="Sireger I.Z."/>
            <person name="Indrioko S."/>
            <person name="Kosugi Y."/>
            <person name="Izuno A."/>
            <person name="Isagi Y."/>
            <person name="Lee S.L."/>
            <person name="Shimizu K.K."/>
        </authorList>
    </citation>
    <scope>NUCLEOTIDE SEQUENCE [LARGE SCALE GENOMIC DNA]</scope>
    <source>
        <strain evidence="2">214</strain>
    </source>
</reference>
<gene>
    <name evidence="2" type="ORF">SLEP1_g53713</name>
</gene>
<protein>
    <recommendedName>
        <fullName evidence="4">Secreted protein</fullName>
    </recommendedName>
</protein>
<dbReference type="Proteomes" id="UP001054252">
    <property type="component" value="Unassembled WGS sequence"/>
</dbReference>
<comment type="caution">
    <text evidence="2">The sequence shown here is derived from an EMBL/GenBank/DDBJ whole genome shotgun (WGS) entry which is preliminary data.</text>
</comment>
<feature type="signal peptide" evidence="1">
    <location>
        <begin position="1"/>
        <end position="22"/>
    </location>
</feature>
<evidence type="ECO:0000313" key="2">
    <source>
        <dbReference type="EMBL" id="GKV46738.1"/>
    </source>
</evidence>
<organism evidence="2 3">
    <name type="scientific">Rubroshorea leprosula</name>
    <dbReference type="NCBI Taxonomy" id="152421"/>
    <lineage>
        <taxon>Eukaryota</taxon>
        <taxon>Viridiplantae</taxon>
        <taxon>Streptophyta</taxon>
        <taxon>Embryophyta</taxon>
        <taxon>Tracheophyta</taxon>
        <taxon>Spermatophyta</taxon>
        <taxon>Magnoliopsida</taxon>
        <taxon>eudicotyledons</taxon>
        <taxon>Gunneridae</taxon>
        <taxon>Pentapetalae</taxon>
        <taxon>rosids</taxon>
        <taxon>malvids</taxon>
        <taxon>Malvales</taxon>
        <taxon>Dipterocarpaceae</taxon>
        <taxon>Rubroshorea</taxon>
    </lineage>
</organism>
<accession>A0AAV5MB61</accession>
<keyword evidence="1" id="KW-0732">Signal</keyword>
<feature type="chain" id="PRO_5043753012" description="Secreted protein" evidence="1">
    <location>
        <begin position="23"/>
        <end position="74"/>
    </location>
</feature>
<dbReference type="AlphaFoldDB" id="A0AAV5MB61"/>
<evidence type="ECO:0008006" key="4">
    <source>
        <dbReference type="Google" id="ProtNLM"/>
    </source>
</evidence>
<dbReference type="EMBL" id="BPVZ01000214">
    <property type="protein sequence ID" value="GKV46738.1"/>
    <property type="molecule type" value="Genomic_DNA"/>
</dbReference>